<name>Q7RBL8_PLAYO</name>
<evidence type="ECO:0000313" key="2">
    <source>
        <dbReference type="Proteomes" id="UP000008553"/>
    </source>
</evidence>
<gene>
    <name evidence="1" type="ORF">PY06123</name>
</gene>
<dbReference type="PaxDb" id="73239-Q7RBL8"/>
<keyword evidence="2" id="KW-1185">Reference proteome</keyword>
<evidence type="ECO:0008006" key="3">
    <source>
        <dbReference type="Google" id="ProtNLM"/>
    </source>
</evidence>
<dbReference type="AlphaFoldDB" id="Q7RBL8"/>
<dbReference type="STRING" id="73239.Q7RBL8"/>
<dbReference type="Gene3D" id="1.25.40.10">
    <property type="entry name" value="Tetratricopeptide repeat domain"/>
    <property type="match status" value="1"/>
</dbReference>
<reference evidence="1 2" key="1">
    <citation type="journal article" date="2002" name="Nature">
        <title>Genome sequence and comparative analysis of the model rodent malaria parasite Plasmodium yoelii yoelii.</title>
        <authorList>
            <person name="Carlton J.M."/>
            <person name="Angiuoli S.V."/>
            <person name="Suh B.B."/>
            <person name="Kooij T.W."/>
            <person name="Pertea M."/>
            <person name="Silva J.C."/>
            <person name="Ermolaeva M.D."/>
            <person name="Allen J.E."/>
            <person name="Selengut J.D."/>
            <person name="Koo H.L."/>
            <person name="Peterson J.D."/>
            <person name="Pop M."/>
            <person name="Kosack D.S."/>
            <person name="Shumway M.F."/>
            <person name="Bidwell S.L."/>
            <person name="Shallom S.J."/>
            <person name="van Aken S.E."/>
            <person name="Riedmuller S.B."/>
            <person name="Feldblyum T.V."/>
            <person name="Cho J.K."/>
            <person name="Quackenbush J."/>
            <person name="Sedegah M."/>
            <person name="Shoaibi A."/>
            <person name="Cummings L.M."/>
            <person name="Florens L."/>
            <person name="Yates J.R."/>
            <person name="Raine J.D."/>
            <person name="Sinden R.E."/>
            <person name="Harris M.A."/>
            <person name="Cunningham D.A."/>
            <person name="Preiser P.R."/>
            <person name="Bergman L.W."/>
            <person name="Vaidya A.B."/>
            <person name="van Lin L.H."/>
            <person name="Janse C.J."/>
            <person name="Waters A.P."/>
            <person name="Smith H.O."/>
            <person name="White O.R."/>
            <person name="Salzberg S.L."/>
            <person name="Venter J.C."/>
            <person name="Fraser C.M."/>
            <person name="Hoffman S.L."/>
            <person name="Gardner M.J."/>
            <person name="Carucci D.J."/>
        </authorList>
    </citation>
    <scope>NUCLEOTIDE SEQUENCE [LARGE SCALE GENOMIC DNA]</scope>
    <source>
        <strain evidence="1 2">17XNL</strain>
    </source>
</reference>
<evidence type="ECO:0000313" key="1">
    <source>
        <dbReference type="EMBL" id="EAA18279.1"/>
    </source>
</evidence>
<sequence length="856" mass="102646">MEIELLDIYDLGDELNAGNINVNEKINKITREYLRTSESYIENKKLKTCVEFLEGIINNFASKEPFEYVLFMTIKIYCNLRLHNYRYVSNDLNILENLDGENYKFQKYPLKYKKENGSMIPFLLRLINCYYPYTLGLFFTSFDRLYLLLLQYEKLMNKIRNKNECTDNKVLLDISNNNISPPLFKQNRQISTIFHYITIISYILCDLLLKKNYIEQAIELLKEKILKYFPNHINTLSLVGKLFLFIGSFDLAESYFSVVKNIMKNKHPDLGDKATYSIPSSDNTNIWAHSQINFNFLYLYLEEYEIALKELLNINTHFINPTNNNNNRSRNNVASDYAIYYNNLSITSMFNGDLKNSIQHLENVLPNKKRIMNHIGALYYLINEIKTNVEDLSNGYNNFIKAVNSSKEREERLINMNDLKTGEFINKMEKLKKYYNKFKDTSAENIENNKNEFYQSLKNKMKELFPNSIAELRGISKYIKYINVSTINLNKIITNIFSKTMHLCDVYEENINYIYQVGKEYYKDKLNKLSNSLIHEYNEYNKTLNIFSNEKYINNFSDTFYLELLKKKLNDSKDKIVMMDVSSILEQHTFYELSHFFNIFLKNYNKGFIIYVINRINVNYYNNKIILIESQKLLKLIKFIKKNYNHLKIDYIVIHIFNMYISVFINSNEILYHVNYDFFYDGQLLNAYNTYNYGYFFTNQKINYEEFNKNDDHIYVFYVGNRIVNDNFFIHNRHDMIEYKKLSSYNIIKNNKYNTVYPFFNIYLLKLESEYSFLNQFYTQQHKYLYKFSVHNTNVLLTYNLLSNFTIPNEKFTPHFKEVYIIIILYPTINVLLHSNTYYYIVIHTANLFFFMYVHV</sequence>
<organism evidence="1 2">
    <name type="scientific">Plasmodium yoelii yoelii</name>
    <dbReference type="NCBI Taxonomy" id="73239"/>
    <lineage>
        <taxon>Eukaryota</taxon>
        <taxon>Sar</taxon>
        <taxon>Alveolata</taxon>
        <taxon>Apicomplexa</taxon>
        <taxon>Aconoidasida</taxon>
        <taxon>Haemosporida</taxon>
        <taxon>Plasmodiidae</taxon>
        <taxon>Plasmodium</taxon>
        <taxon>Plasmodium (Vinckeia)</taxon>
    </lineage>
</organism>
<dbReference type="Proteomes" id="UP000008553">
    <property type="component" value="Unassembled WGS sequence"/>
</dbReference>
<protein>
    <recommendedName>
        <fullName evidence="3">Tetratricopeptide repeat protein</fullName>
    </recommendedName>
</protein>
<dbReference type="InterPro" id="IPR011990">
    <property type="entry name" value="TPR-like_helical_dom_sf"/>
</dbReference>
<comment type="caution">
    <text evidence="1">The sequence shown here is derived from an EMBL/GenBank/DDBJ whole genome shotgun (WGS) entry which is preliminary data.</text>
</comment>
<accession>Q7RBL8</accession>
<dbReference type="InParanoid" id="Q7RBL8"/>
<dbReference type="PANTHER" id="PTHR21581:SF6">
    <property type="entry name" value="TRAFFICKING PROTEIN PARTICLE COMPLEX SUBUNIT 12"/>
    <property type="match status" value="1"/>
</dbReference>
<proteinExistence type="predicted"/>
<dbReference type="PANTHER" id="PTHR21581">
    <property type="entry name" value="D-ALANYL-D-ALANINE CARBOXYPEPTIDASE"/>
    <property type="match status" value="1"/>
</dbReference>
<dbReference type="EMBL" id="AABL01002036">
    <property type="protein sequence ID" value="EAA18279.1"/>
    <property type="molecule type" value="Genomic_DNA"/>
</dbReference>